<dbReference type="SUPFAM" id="SSF47413">
    <property type="entry name" value="lambda repressor-like DNA-binding domains"/>
    <property type="match status" value="1"/>
</dbReference>
<dbReference type="KEGG" id="bmei:Spa11_15970"/>
<feature type="domain" description="HTH cro/C1-type" evidence="1">
    <location>
        <begin position="81"/>
        <end position="135"/>
    </location>
</feature>
<evidence type="ECO:0000313" key="3">
    <source>
        <dbReference type="Proteomes" id="UP000316426"/>
    </source>
</evidence>
<keyword evidence="3" id="KW-1185">Reference proteome</keyword>
<dbReference type="InterPro" id="IPR001387">
    <property type="entry name" value="Cro/C1-type_HTH"/>
</dbReference>
<sequence>MAATKAAKAGDEYLDLVAACPLRPIVTAAAHGRALAMAGELMDRARLSKEAADYLDVLASLIEHYEATHEPVAPASDAELLALLMDERGVTARQLAEATGVVGSTLSAVRNGKRKLTREQVTQVASYFGVSPVAFLSPAGTP</sequence>
<dbReference type="Gene3D" id="1.10.260.40">
    <property type="entry name" value="lambda repressor-like DNA-binding domains"/>
    <property type="match status" value="1"/>
</dbReference>
<reference evidence="2 3" key="1">
    <citation type="submission" date="2019-02" db="EMBL/GenBank/DDBJ databases">
        <title>Deep-cultivation of Planctomycetes and their phenomic and genomic characterization uncovers novel biology.</title>
        <authorList>
            <person name="Wiegand S."/>
            <person name="Jogler M."/>
            <person name="Boedeker C."/>
            <person name="Pinto D."/>
            <person name="Vollmers J."/>
            <person name="Rivas-Marin E."/>
            <person name="Kohn T."/>
            <person name="Peeters S.H."/>
            <person name="Heuer A."/>
            <person name="Rast P."/>
            <person name="Oberbeckmann S."/>
            <person name="Bunk B."/>
            <person name="Jeske O."/>
            <person name="Meyerdierks A."/>
            <person name="Storesund J.E."/>
            <person name="Kallscheuer N."/>
            <person name="Luecker S."/>
            <person name="Lage O.M."/>
            <person name="Pohl T."/>
            <person name="Merkel B.J."/>
            <person name="Hornburger P."/>
            <person name="Mueller R.-W."/>
            <person name="Bruemmer F."/>
            <person name="Labrenz M."/>
            <person name="Spormann A.M."/>
            <person name="Op den Camp H."/>
            <person name="Overmann J."/>
            <person name="Amann R."/>
            <person name="Jetten M.S.M."/>
            <person name="Mascher T."/>
            <person name="Medema M.H."/>
            <person name="Devos D.P."/>
            <person name="Kaster A.-K."/>
            <person name="Ovreas L."/>
            <person name="Rohde M."/>
            <person name="Galperin M.Y."/>
            <person name="Jogler C."/>
        </authorList>
    </citation>
    <scope>NUCLEOTIDE SEQUENCE [LARGE SCALE GENOMIC DNA]</scope>
    <source>
        <strain evidence="2 3">Spa11</strain>
    </source>
</reference>
<evidence type="ECO:0000259" key="1">
    <source>
        <dbReference type="PROSITE" id="PS50943"/>
    </source>
</evidence>
<dbReference type="PROSITE" id="PS50943">
    <property type="entry name" value="HTH_CROC1"/>
    <property type="match status" value="1"/>
</dbReference>
<dbReference type="EMBL" id="CP036349">
    <property type="protein sequence ID" value="QDV73401.1"/>
    <property type="molecule type" value="Genomic_DNA"/>
</dbReference>
<proteinExistence type="predicted"/>
<accession>A0A518K6I4</accession>
<dbReference type="Pfam" id="PF13560">
    <property type="entry name" value="HTH_31"/>
    <property type="match status" value="1"/>
</dbReference>
<dbReference type="AlphaFoldDB" id="A0A518K6I4"/>
<dbReference type="Proteomes" id="UP000316426">
    <property type="component" value="Chromosome"/>
</dbReference>
<dbReference type="GO" id="GO:0003677">
    <property type="term" value="F:DNA binding"/>
    <property type="evidence" value="ECO:0007669"/>
    <property type="project" value="InterPro"/>
</dbReference>
<dbReference type="SMART" id="SM00530">
    <property type="entry name" value="HTH_XRE"/>
    <property type="match status" value="1"/>
</dbReference>
<name>A0A518K6I4_9BACT</name>
<dbReference type="CDD" id="cd00093">
    <property type="entry name" value="HTH_XRE"/>
    <property type="match status" value="1"/>
</dbReference>
<evidence type="ECO:0000313" key="2">
    <source>
        <dbReference type="EMBL" id="QDV73401.1"/>
    </source>
</evidence>
<dbReference type="RefSeq" id="WP_145110330.1">
    <property type="nucleotide sequence ID" value="NZ_CP036349.1"/>
</dbReference>
<organism evidence="2 3">
    <name type="scientific">Botrimarina mediterranea</name>
    <dbReference type="NCBI Taxonomy" id="2528022"/>
    <lineage>
        <taxon>Bacteria</taxon>
        <taxon>Pseudomonadati</taxon>
        <taxon>Planctomycetota</taxon>
        <taxon>Planctomycetia</taxon>
        <taxon>Pirellulales</taxon>
        <taxon>Lacipirellulaceae</taxon>
        <taxon>Botrimarina</taxon>
    </lineage>
</organism>
<dbReference type="InterPro" id="IPR010982">
    <property type="entry name" value="Lambda_DNA-bd_dom_sf"/>
</dbReference>
<protein>
    <submittedName>
        <fullName evidence="2">Antitoxin HigA</fullName>
    </submittedName>
</protein>
<gene>
    <name evidence="2" type="primary">higA</name>
    <name evidence="2" type="ORF">Spa11_15970</name>
</gene>